<evidence type="ECO:0000256" key="7">
    <source>
        <dbReference type="ARBA" id="ARBA00023136"/>
    </source>
</evidence>
<evidence type="ECO:0000256" key="3">
    <source>
        <dbReference type="ARBA" id="ARBA00022676"/>
    </source>
</evidence>
<dbReference type="OMA" id="LERCIMP"/>
<evidence type="ECO:0000256" key="2">
    <source>
        <dbReference type="ARBA" id="ARBA00007647"/>
    </source>
</evidence>
<evidence type="ECO:0000256" key="8">
    <source>
        <dbReference type="RuleBase" id="RU366017"/>
    </source>
</evidence>
<dbReference type="Proteomes" id="UP000007879">
    <property type="component" value="Unassembled WGS sequence"/>
</dbReference>
<name>A0A1X7U8N9_AMPQE</name>
<sequence>MTVEPDSLTIAEPIKTSYHQILIKMKCPRRSLVGRRRTFCGRLLAIGLISLALLYLFGFFDGWVMPNAEKGVHTRQILENSKRPSPDAPETYSLVTEDKDKFHYHPKSMDELWTKVTPKTIARRMAYFDTRDPNYPAVAFITMHDDREKIKPLIYARLVYDDGSSVCTRLEYWGHSGELDLRRGVRELYVHYLMRNTKMIDSSLSPISATLTTDSTCSGGHSKTILIKDTRKQKSNYDFGVCLHQALYNLIDPQLLVDWVELNIALGAKVITVYLQNVSESYYEIMLPYIGRGIVEVLDWKMGIPYVKEYTKIWGQTGVISECIFRNINRVKYLGLMDVDEFFVPQKHLTIPEMLLDLEKMAGARNSASFILYNAFMWNDGIPLPEVACSTKCPGMKWPRYFMNTKRSFYPPYQYKYHKLIVKPLAVNTAWCHYIFEPWQKGYTKEFYVPVKLGLTHHYRFPEKKTKSWKSQTFTMSRYFEVTRKGIMEQMCHANY</sequence>
<feature type="transmembrane region" description="Helical" evidence="8">
    <location>
        <begin position="39"/>
        <end position="60"/>
    </location>
</feature>
<dbReference type="eggNOG" id="KOG4735">
    <property type="taxonomic scope" value="Eukaryota"/>
</dbReference>
<keyword evidence="4 8" id="KW-0808">Transferase</keyword>
<comment type="similarity">
    <text evidence="2 8">Belongs to the glycosyltransferase 92 family.</text>
</comment>
<evidence type="ECO:0000256" key="1">
    <source>
        <dbReference type="ARBA" id="ARBA00004167"/>
    </source>
</evidence>
<dbReference type="GO" id="GO:0016757">
    <property type="term" value="F:glycosyltransferase activity"/>
    <property type="evidence" value="ECO:0007669"/>
    <property type="project" value="UniProtKB-UniRule"/>
</dbReference>
<keyword evidence="3 8" id="KW-0328">Glycosyltransferase</keyword>
<proteinExistence type="inferred from homology"/>
<keyword evidence="7 8" id="KW-0472">Membrane</keyword>
<dbReference type="EnsemblMetazoa" id="Aqu2.1.24023_001">
    <property type="protein sequence ID" value="Aqu2.1.24023_001"/>
    <property type="gene ID" value="Aqu2.1.24023"/>
</dbReference>
<dbReference type="OrthoDB" id="2526284at2759"/>
<evidence type="ECO:0000256" key="5">
    <source>
        <dbReference type="ARBA" id="ARBA00022692"/>
    </source>
</evidence>
<organism evidence="9">
    <name type="scientific">Amphimedon queenslandica</name>
    <name type="common">Sponge</name>
    <dbReference type="NCBI Taxonomy" id="400682"/>
    <lineage>
        <taxon>Eukaryota</taxon>
        <taxon>Metazoa</taxon>
        <taxon>Porifera</taxon>
        <taxon>Demospongiae</taxon>
        <taxon>Heteroscleromorpha</taxon>
        <taxon>Haplosclerida</taxon>
        <taxon>Niphatidae</taxon>
        <taxon>Amphimedon</taxon>
    </lineage>
</organism>
<dbReference type="GO" id="GO:0005737">
    <property type="term" value="C:cytoplasm"/>
    <property type="evidence" value="ECO:0007669"/>
    <property type="project" value="TreeGrafter"/>
</dbReference>
<dbReference type="GO" id="GO:0016020">
    <property type="term" value="C:membrane"/>
    <property type="evidence" value="ECO:0007669"/>
    <property type="project" value="UniProtKB-SubCell"/>
</dbReference>
<evidence type="ECO:0000256" key="6">
    <source>
        <dbReference type="ARBA" id="ARBA00022989"/>
    </source>
</evidence>
<evidence type="ECO:0000256" key="4">
    <source>
        <dbReference type="ARBA" id="ARBA00022679"/>
    </source>
</evidence>
<dbReference type="Pfam" id="PF01697">
    <property type="entry name" value="Glyco_transf_92"/>
    <property type="match status" value="1"/>
</dbReference>
<evidence type="ECO:0000313" key="10">
    <source>
        <dbReference type="Proteomes" id="UP000007879"/>
    </source>
</evidence>
<dbReference type="InterPro" id="IPR008166">
    <property type="entry name" value="Glyco_transf_92"/>
</dbReference>
<dbReference type="EC" id="2.4.1.-" evidence="8"/>
<dbReference type="KEGG" id="aqu:100633439"/>
<reference evidence="9" key="2">
    <citation type="submission" date="2017-05" db="UniProtKB">
        <authorList>
            <consortium name="EnsemblMetazoa"/>
        </authorList>
    </citation>
    <scope>IDENTIFICATION</scope>
</reference>
<dbReference type="InParanoid" id="A0A1X7U8N9"/>
<keyword evidence="5 8" id="KW-0812">Transmembrane</keyword>
<dbReference type="AlphaFoldDB" id="A0A1X7U8N9"/>
<dbReference type="PANTHER" id="PTHR21461">
    <property type="entry name" value="GLYCOSYLTRANSFERASE FAMILY 92 PROTEIN"/>
    <property type="match status" value="1"/>
</dbReference>
<reference evidence="10" key="1">
    <citation type="journal article" date="2010" name="Nature">
        <title>The Amphimedon queenslandica genome and the evolution of animal complexity.</title>
        <authorList>
            <person name="Srivastava M."/>
            <person name="Simakov O."/>
            <person name="Chapman J."/>
            <person name="Fahey B."/>
            <person name="Gauthier M.E."/>
            <person name="Mitros T."/>
            <person name="Richards G.S."/>
            <person name="Conaco C."/>
            <person name="Dacre M."/>
            <person name="Hellsten U."/>
            <person name="Larroux C."/>
            <person name="Putnam N.H."/>
            <person name="Stanke M."/>
            <person name="Adamska M."/>
            <person name="Darling A."/>
            <person name="Degnan S.M."/>
            <person name="Oakley T.H."/>
            <person name="Plachetzki D.C."/>
            <person name="Zhai Y."/>
            <person name="Adamski M."/>
            <person name="Calcino A."/>
            <person name="Cummins S.F."/>
            <person name="Goodstein D.M."/>
            <person name="Harris C."/>
            <person name="Jackson D.J."/>
            <person name="Leys S.P."/>
            <person name="Shu S."/>
            <person name="Woodcroft B.J."/>
            <person name="Vervoort M."/>
            <person name="Kosik K.S."/>
            <person name="Manning G."/>
            <person name="Degnan B.M."/>
            <person name="Rokhsar D.S."/>
        </authorList>
    </citation>
    <scope>NUCLEOTIDE SEQUENCE [LARGE SCALE GENOMIC DNA]</scope>
</reference>
<dbReference type="PANTHER" id="PTHR21461:SF69">
    <property type="entry name" value="GLYCOSYLTRANSFERASE FAMILY 92 PROTEIN"/>
    <property type="match status" value="1"/>
</dbReference>
<accession>A0A1X7U8N9</accession>
<gene>
    <name evidence="9" type="primary">100633439</name>
</gene>
<comment type="subcellular location">
    <subcellularLocation>
        <location evidence="1">Membrane</location>
        <topology evidence="1">Single-pass membrane protein</topology>
    </subcellularLocation>
</comment>
<keyword evidence="6 8" id="KW-1133">Transmembrane helix</keyword>
<evidence type="ECO:0000313" key="9">
    <source>
        <dbReference type="EnsemblMetazoa" id="Aqu2.1.24023_001"/>
    </source>
</evidence>
<keyword evidence="10" id="KW-1185">Reference proteome</keyword>
<dbReference type="EnsemblMetazoa" id="XM_003388640.2">
    <property type="protein sequence ID" value="XP_003388688.1"/>
    <property type="gene ID" value="LOC100633439"/>
</dbReference>
<protein>
    <recommendedName>
        <fullName evidence="8">Glycosyltransferase family 92 protein</fullName>
        <ecNumber evidence="8">2.4.1.-</ecNumber>
    </recommendedName>
</protein>